<dbReference type="NCBIfam" id="TIGR00190">
    <property type="entry name" value="thiC"/>
    <property type="match status" value="1"/>
</dbReference>
<proteinExistence type="inferred from homology"/>
<evidence type="ECO:0000256" key="11">
    <source>
        <dbReference type="HAMAP-Rule" id="MF_00089"/>
    </source>
</evidence>
<dbReference type="NCBIfam" id="NF006763">
    <property type="entry name" value="PRK09284.1"/>
    <property type="match status" value="1"/>
</dbReference>
<dbReference type="Proteomes" id="UP000215433">
    <property type="component" value="Unassembled WGS sequence"/>
</dbReference>
<feature type="binding site" evidence="11">
    <location>
        <position position="678"/>
    </location>
    <ligand>
        <name>substrate</name>
    </ligand>
</feature>
<feature type="binding site" evidence="11">
    <location>
        <position position="578"/>
    </location>
    <ligand>
        <name>substrate</name>
    </ligand>
</feature>
<dbReference type="Pfam" id="PF01964">
    <property type="entry name" value="ThiC_Rad_SAM"/>
    <property type="match status" value="1"/>
</dbReference>
<dbReference type="InterPro" id="IPR038521">
    <property type="entry name" value="ThiC/Bza_core_dom"/>
</dbReference>
<dbReference type="GO" id="GO:0008270">
    <property type="term" value="F:zinc ion binding"/>
    <property type="evidence" value="ECO:0007669"/>
    <property type="project" value="UniProtKB-UniRule"/>
</dbReference>
<keyword evidence="3 11" id="KW-0004">4Fe-4S</keyword>
<dbReference type="NCBIfam" id="NF009895">
    <property type="entry name" value="PRK13352.1"/>
    <property type="match status" value="1"/>
</dbReference>
<evidence type="ECO:0000256" key="2">
    <source>
        <dbReference type="ARBA" id="ARBA00003814"/>
    </source>
</evidence>
<dbReference type="SFLD" id="SFLDG01114">
    <property type="entry name" value="phosphomethylpyrimidine_syntha"/>
    <property type="match status" value="1"/>
</dbReference>
<dbReference type="InterPro" id="IPR025747">
    <property type="entry name" value="ThiC-associated_dom"/>
</dbReference>
<keyword evidence="8 11" id="KW-0408">Iron</keyword>
<keyword evidence="4 11" id="KW-0949">S-adenosyl-L-methionine</keyword>
<evidence type="ECO:0000256" key="5">
    <source>
        <dbReference type="ARBA" id="ARBA00022723"/>
    </source>
</evidence>
<dbReference type="InterPro" id="IPR002817">
    <property type="entry name" value="ThiC/BzaA/B"/>
</dbReference>
<feature type="compositionally biased region" description="Low complexity" evidence="12">
    <location>
        <begin position="257"/>
        <end position="269"/>
    </location>
</feature>
<dbReference type="RefSeq" id="WP_233133618.1">
    <property type="nucleotide sequence ID" value="NZ_NEWD01000014.1"/>
</dbReference>
<keyword evidence="16" id="KW-1185">Reference proteome</keyword>
<dbReference type="InterPro" id="IPR037509">
    <property type="entry name" value="ThiC"/>
</dbReference>
<feature type="compositionally biased region" description="Basic residues" evidence="12">
    <location>
        <begin position="394"/>
        <end position="412"/>
    </location>
</feature>
<feature type="domain" description="Thiamine phosphate synthase/TenI" evidence="13">
    <location>
        <begin position="26"/>
        <end position="222"/>
    </location>
</feature>
<dbReference type="EMBL" id="NEWD01000014">
    <property type="protein sequence ID" value="OXN00571.1"/>
    <property type="molecule type" value="Genomic_DNA"/>
</dbReference>
<dbReference type="FunFam" id="3.20.20.540:FF:000001">
    <property type="entry name" value="Phosphomethylpyrimidine synthase"/>
    <property type="match status" value="1"/>
</dbReference>
<dbReference type="GO" id="GO:0009228">
    <property type="term" value="P:thiamine biosynthetic process"/>
    <property type="evidence" value="ECO:0007669"/>
    <property type="project" value="UniProtKB-UniRule"/>
</dbReference>
<evidence type="ECO:0000256" key="3">
    <source>
        <dbReference type="ARBA" id="ARBA00022485"/>
    </source>
</evidence>
<evidence type="ECO:0000313" key="15">
    <source>
        <dbReference type="EMBL" id="OXN00571.1"/>
    </source>
</evidence>
<name>A0A229VY81_9BIFI</name>
<evidence type="ECO:0000256" key="10">
    <source>
        <dbReference type="ARBA" id="ARBA00023239"/>
    </source>
</evidence>
<protein>
    <recommendedName>
        <fullName evidence="11">Phosphomethylpyrimidine synthase</fullName>
        <ecNumber evidence="11">4.1.99.17</ecNumber>
    </recommendedName>
    <alternativeName>
        <fullName evidence="11">Hydroxymethylpyrimidine phosphate synthase</fullName>
        <shortName evidence="11">HMP-P synthase</shortName>
        <shortName evidence="11">HMP-phosphate synthase</shortName>
        <shortName evidence="11">HMPP synthase</shortName>
    </alternativeName>
    <alternativeName>
        <fullName evidence="11">Thiamine biosynthesis protein ThiC</fullName>
    </alternativeName>
</protein>
<feature type="binding site" evidence="11">
    <location>
        <position position="705"/>
    </location>
    <ligand>
        <name>substrate</name>
    </ligand>
</feature>
<dbReference type="Pfam" id="PF02581">
    <property type="entry name" value="TMP-TENI"/>
    <property type="match status" value="1"/>
</dbReference>
<dbReference type="GO" id="GO:0009229">
    <property type="term" value="P:thiamine diphosphate biosynthetic process"/>
    <property type="evidence" value="ECO:0007669"/>
    <property type="project" value="UniProtKB-UniRule"/>
</dbReference>
<evidence type="ECO:0000313" key="16">
    <source>
        <dbReference type="Proteomes" id="UP000215433"/>
    </source>
</evidence>
<evidence type="ECO:0000256" key="8">
    <source>
        <dbReference type="ARBA" id="ARBA00023004"/>
    </source>
</evidence>
<evidence type="ECO:0000256" key="7">
    <source>
        <dbReference type="ARBA" id="ARBA00022977"/>
    </source>
</evidence>
<comment type="function">
    <text evidence="2">Condenses 4-methyl-5-(beta-hydroxyethyl)thiazole monophosphate (THZ-P) and 2-methyl-4-amino-5-hydroxymethyl pyrimidine pyrophosphate (HMP-PP) to form thiamine monophosphate (TMP).</text>
</comment>
<feature type="binding site" evidence="11">
    <location>
        <begin position="598"/>
        <end position="600"/>
    </location>
    <ligand>
        <name>substrate</name>
    </ligand>
</feature>
<keyword evidence="10 11" id="KW-0456">Lyase</keyword>
<dbReference type="GO" id="GO:0070284">
    <property type="term" value="F:phosphomethylpyrimidine synthase activity"/>
    <property type="evidence" value="ECO:0007669"/>
    <property type="project" value="UniProtKB-EC"/>
</dbReference>
<dbReference type="SUPFAM" id="SSF51391">
    <property type="entry name" value="Thiamin phosphate synthase"/>
    <property type="match status" value="1"/>
</dbReference>
<reference evidence="15 16" key="1">
    <citation type="submission" date="2017-05" db="EMBL/GenBank/DDBJ databases">
        <title>Bifidobacterium vansinderenii sp. nov.</title>
        <authorList>
            <person name="Lugli G.A."/>
            <person name="Duranti S."/>
            <person name="Mangifesta M."/>
        </authorList>
    </citation>
    <scope>NUCLEOTIDE SEQUENCE [LARGE SCALE GENOMIC DNA]</scope>
    <source>
        <strain evidence="15 16">Tam10B</strain>
    </source>
</reference>
<keyword evidence="6 11" id="KW-0862">Zinc</keyword>
<feature type="binding site" evidence="11">
    <location>
        <position position="834"/>
    </location>
    <ligand>
        <name>[4Fe-4S] cluster</name>
        <dbReference type="ChEBI" id="CHEBI:49883"/>
        <note>4Fe-4S-S-AdoMet</note>
    </ligand>
</feature>
<feature type="binding site" evidence="11">
    <location>
        <position position="484"/>
    </location>
    <ligand>
        <name>substrate</name>
    </ligand>
</feature>
<dbReference type="AlphaFoldDB" id="A0A229VY81"/>
<dbReference type="UniPathway" id="UPA00060"/>
<evidence type="ECO:0000259" key="13">
    <source>
        <dbReference type="Pfam" id="PF02581"/>
    </source>
</evidence>
<feature type="binding site" evidence="11">
    <location>
        <position position="682"/>
    </location>
    <ligand>
        <name>Zn(2+)</name>
        <dbReference type="ChEBI" id="CHEBI:29105"/>
    </ligand>
</feature>
<feature type="region of interest" description="Disordered" evidence="12">
    <location>
        <begin position="389"/>
        <end position="413"/>
    </location>
</feature>
<dbReference type="Gene3D" id="6.10.250.620">
    <property type="match status" value="1"/>
</dbReference>
<feature type="binding site" evidence="11">
    <location>
        <position position="826"/>
    </location>
    <ligand>
        <name>[4Fe-4S] cluster</name>
        <dbReference type="ChEBI" id="CHEBI:49883"/>
        <note>4Fe-4S-S-AdoMet</note>
    </ligand>
</feature>
<feature type="binding site" evidence="11">
    <location>
        <begin position="639"/>
        <end position="642"/>
    </location>
    <ligand>
        <name>substrate</name>
    </ligand>
</feature>
<dbReference type="Gene3D" id="3.20.20.70">
    <property type="entry name" value="Aldolase class I"/>
    <property type="match status" value="1"/>
</dbReference>
<gene>
    <name evidence="11" type="primary">thiC</name>
    <name evidence="15" type="ORF">Tam10B_1178</name>
</gene>
<feature type="domain" description="ThiC-associated" evidence="14">
    <location>
        <begin position="315"/>
        <end position="378"/>
    </location>
</feature>
<dbReference type="PANTHER" id="PTHR30557:SF1">
    <property type="entry name" value="PHOSPHOMETHYLPYRIMIDINE SYNTHASE, CHLOROPLASTIC"/>
    <property type="match status" value="1"/>
</dbReference>
<sequence length="915" mass="100063">MQDPAQSANAYPYVSMRDDFDLSASFVVGPHTVGDRPITDVVDDALRGGATFIRLSARHVTARELTALAGDIAQIIEDNGKSDTVAFVIDGRADVVWQCRRKGIKIDGVHLGPNDMEVREARELLGNEAIIGLDAQIEGLVPILNEIPEGCLDYISGFPVHMPTAEQEQAALADEHGTLLTLERVNTMATACVYPVVVGEGVTADDVPGLAGSKAAGFYVSEQVSKAADPEAAMRGLVDAWNANRDGRRHGYAPRKASAPQEAAPAAAETGSPKKFTNAKEAKAAAKLAKQQRVDIAARDSKQRDKAHIRKTKTVHFENQHGSYDLEVPYTEIKLSDTPGVGPNPPFIDYSTEGPKCDPKEGLKPLRLEWIKDRGDVEEYEGRRRNLADDGKRAMKRGKATKEWRGRRHNPMKAKDHPVTQMWYARHGIITPEMRFVAERENCDVELVRSELASGHAVMPCNINHPEAEPMIIGEKFLTKLNANMGNSAVTSSIDEEVEKLTWATKWGADTVMDLSTGNDIHTTREWILRNSPVPIGTVPMYQALEKVEDDASKLSWELFRDTVIEQCEQGVDYMTIHAGVLLRFVPLTANRVTGIVSRGGSIMAEWCLQHHQESFLYTHFDELCDIFAKYDVAFSLGDGLRPGSLADANDAAQLAELMTLGELTQRAWAKDVQVMIEGPGHIPFDTVRMNIELEKAVCSGAPFYTLGPLTTDTAPGYDHITSAIGGVEIASYGTAMLCYVTPKEHLGLPNKDDVKQGVIAYKIACHAADIAKHHPHAQDRDDAISKARFEFRWLDQFNLSYDPDTAIAFHDETLPAEPAKMAHFCSMCGPKFCSMAISQNIRKKFGNAAQQEQLVQDTLAGKVPAAAEVAAQAVADSGVKSGTAMSAEDIAAGMDQMSEKFRAQGGKLYTKASE</sequence>
<evidence type="ECO:0000256" key="12">
    <source>
        <dbReference type="SAM" id="MobiDB-lite"/>
    </source>
</evidence>
<dbReference type="GO" id="GO:0051539">
    <property type="term" value="F:4 iron, 4 sulfur cluster binding"/>
    <property type="evidence" value="ECO:0007669"/>
    <property type="project" value="UniProtKB-KW"/>
</dbReference>
<dbReference type="SFLD" id="SFLDF00407">
    <property type="entry name" value="phosphomethylpyrimidine_syntha"/>
    <property type="match status" value="1"/>
</dbReference>
<dbReference type="InterPro" id="IPR022998">
    <property type="entry name" value="ThiamineP_synth_TenI"/>
</dbReference>
<comment type="function">
    <text evidence="1 11">Catalyzes the synthesis of the hydroxymethylpyrimidine phosphate (HMP-P) moiety of thiamine from aminoimidazole ribotide (AIR) in a radical S-adenosyl-L-methionine (SAM)-dependent reaction.</text>
</comment>
<feature type="binding site" evidence="11">
    <location>
        <position position="513"/>
    </location>
    <ligand>
        <name>substrate</name>
    </ligand>
</feature>
<feature type="binding site" evidence="11">
    <location>
        <position position="829"/>
    </location>
    <ligand>
        <name>[4Fe-4S] cluster</name>
        <dbReference type="ChEBI" id="CHEBI:49883"/>
        <note>4Fe-4S-S-AdoMet</note>
    </ligand>
</feature>
<dbReference type="SFLD" id="SFLDS00113">
    <property type="entry name" value="Radical_SAM_Phosphomethylpyrim"/>
    <property type="match status" value="1"/>
</dbReference>
<comment type="pathway">
    <text evidence="11">Cofactor biosynthesis; thiamine diphosphate biosynthesis.</text>
</comment>
<keyword evidence="5 11" id="KW-0479">Metal-binding</keyword>
<keyword evidence="7 11" id="KW-0784">Thiamine biosynthesis</keyword>
<dbReference type="HAMAP" id="MF_00089">
    <property type="entry name" value="ThiC"/>
    <property type="match status" value="1"/>
</dbReference>
<accession>A0A229VY81</accession>
<comment type="caution">
    <text evidence="15">The sequence shown here is derived from an EMBL/GenBank/DDBJ whole genome shotgun (WGS) entry which is preliminary data.</text>
</comment>
<dbReference type="InterPro" id="IPR013785">
    <property type="entry name" value="Aldolase_TIM"/>
</dbReference>
<dbReference type="Pfam" id="PF13667">
    <property type="entry name" value="ThiC-associated"/>
    <property type="match status" value="1"/>
</dbReference>
<dbReference type="EC" id="4.1.99.17" evidence="11"/>
<evidence type="ECO:0000256" key="4">
    <source>
        <dbReference type="ARBA" id="ARBA00022691"/>
    </source>
</evidence>
<evidence type="ECO:0000259" key="14">
    <source>
        <dbReference type="Pfam" id="PF13667"/>
    </source>
</evidence>
<evidence type="ECO:0000256" key="1">
    <source>
        <dbReference type="ARBA" id="ARBA00003175"/>
    </source>
</evidence>
<dbReference type="CDD" id="cd00564">
    <property type="entry name" value="TMP_TenI"/>
    <property type="match status" value="1"/>
</dbReference>
<comment type="catalytic activity">
    <reaction evidence="11">
        <text>5-amino-1-(5-phospho-beta-D-ribosyl)imidazole + S-adenosyl-L-methionine = 4-amino-2-methyl-5-(phosphooxymethyl)pyrimidine + CO + 5'-deoxyadenosine + formate + L-methionine + 3 H(+)</text>
        <dbReference type="Rhea" id="RHEA:24840"/>
        <dbReference type="ChEBI" id="CHEBI:15378"/>
        <dbReference type="ChEBI" id="CHEBI:15740"/>
        <dbReference type="ChEBI" id="CHEBI:17245"/>
        <dbReference type="ChEBI" id="CHEBI:17319"/>
        <dbReference type="ChEBI" id="CHEBI:57844"/>
        <dbReference type="ChEBI" id="CHEBI:58354"/>
        <dbReference type="ChEBI" id="CHEBI:59789"/>
        <dbReference type="ChEBI" id="CHEBI:137981"/>
        <dbReference type="EC" id="4.1.99.17"/>
    </reaction>
</comment>
<feature type="region of interest" description="Disordered" evidence="12">
    <location>
        <begin position="247"/>
        <end position="277"/>
    </location>
</feature>
<comment type="similarity">
    <text evidence="11">Belongs to the ThiC family.</text>
</comment>
<organism evidence="15 16">
    <name type="scientific">Bifidobacterium vansinderenii</name>
    <dbReference type="NCBI Taxonomy" id="1984871"/>
    <lineage>
        <taxon>Bacteria</taxon>
        <taxon>Bacillati</taxon>
        <taxon>Actinomycetota</taxon>
        <taxon>Actinomycetes</taxon>
        <taxon>Bifidobacteriales</taxon>
        <taxon>Bifidobacteriaceae</taxon>
        <taxon>Bifidobacterium</taxon>
    </lineage>
</organism>
<dbReference type="PANTHER" id="PTHR30557">
    <property type="entry name" value="THIAMINE BIOSYNTHESIS PROTEIN THIC"/>
    <property type="match status" value="1"/>
</dbReference>
<feature type="binding site" evidence="11">
    <location>
        <position position="542"/>
    </location>
    <ligand>
        <name>substrate</name>
    </ligand>
</feature>
<evidence type="ECO:0000256" key="6">
    <source>
        <dbReference type="ARBA" id="ARBA00022833"/>
    </source>
</evidence>
<feature type="binding site" evidence="11">
    <location>
        <position position="746"/>
    </location>
    <ligand>
        <name>Zn(2+)</name>
        <dbReference type="ChEBI" id="CHEBI:29105"/>
    </ligand>
</feature>
<comment type="cofactor">
    <cofactor evidence="11">
        <name>[4Fe-4S] cluster</name>
        <dbReference type="ChEBI" id="CHEBI:49883"/>
    </cofactor>
    <text evidence="11">Binds 1 [4Fe-4S] cluster per subunit. The cluster is coordinated with 3 cysteines and an exchangeable S-adenosyl-L-methionine.</text>
</comment>
<dbReference type="Gene3D" id="3.20.20.540">
    <property type="entry name" value="Radical SAM ThiC family, central domain"/>
    <property type="match status" value="1"/>
</dbReference>
<keyword evidence="9 11" id="KW-0411">Iron-sulfur</keyword>
<evidence type="ECO:0000256" key="9">
    <source>
        <dbReference type="ARBA" id="ARBA00023014"/>
    </source>
</evidence>
<dbReference type="InterPro" id="IPR036206">
    <property type="entry name" value="ThiamineP_synth_sf"/>
</dbReference>